<feature type="region of interest" description="Disordered" evidence="1">
    <location>
        <begin position="387"/>
        <end position="410"/>
    </location>
</feature>
<protein>
    <submittedName>
        <fullName evidence="2">Uncharacterized protein</fullName>
    </submittedName>
</protein>
<feature type="compositionally biased region" description="Low complexity" evidence="1">
    <location>
        <begin position="595"/>
        <end position="604"/>
    </location>
</feature>
<feature type="compositionally biased region" description="Acidic residues" evidence="1">
    <location>
        <begin position="31"/>
        <end position="42"/>
    </location>
</feature>
<name>A0A8H5LIV6_9AGAR</name>
<feature type="compositionally biased region" description="Polar residues" evidence="1">
    <location>
        <begin position="398"/>
        <end position="410"/>
    </location>
</feature>
<dbReference type="Proteomes" id="UP000559027">
    <property type="component" value="Unassembled WGS sequence"/>
</dbReference>
<sequence length="653" mass="70759">MATVFQRPMPAPPDTQTTTIPTRRRRRDSVEVIDVDELDDDIYQTHRAPEPGPSRPAQRRRLSVPSEIISLLDESDDDDIVITGARVRPASRTRLQSPPPRNLSFYVPPVPPVPHRYAGQTSLPMRRHAPSAAASPPVVRPNDQPFPFEANMHHQQPHSGLQLPPVRSEINQLPQLHNPRINNPDNLLPPRPLQPAPPSHHVPALGLGGALIAQNRARNQHQNQHRAHHPPYEPGGHSLLNRVGSGVRRIFGGPGLAPDGENPRNGVNFLALGNNFGFLDDPLQDADVDPDHMLALQLLAEDGGEGGFVGWDPAFNPAGAFIRSEMLRRRNNARGEESVPYRKEYTHPRPPEPGFTFDFAPKSPVEVIDVTSPVMTTKSAPIVIDDDEPVLDGADAGPSSTKLHPETPSKTNTHTLVCANCLGPLVLGSNLTPEDQKHRRIWGLRCGHLIDGKCFQEIGTPKNALVSQPTDAVVIADRKGKGKAKAVEEDDGSGEYQEPTKDEHEPEENMNSIRSRLRPRNTATPSTSTSHSFSSSSSSSSAQTTIKRSTKSKATQEQQLPPPEFLWSCPVIGCGLIHASIKVNGEWVSDRGESTHTSSSSSSGSRGGGRGRTRGGGGVGPGRPGWLEFLNADAGEGGGKAVRHARGAIPLFL</sequence>
<proteinExistence type="predicted"/>
<evidence type="ECO:0000313" key="2">
    <source>
        <dbReference type="EMBL" id="KAF5359150.1"/>
    </source>
</evidence>
<feature type="region of interest" description="Disordered" evidence="1">
    <location>
        <begin position="477"/>
        <end position="559"/>
    </location>
</feature>
<feature type="compositionally biased region" description="Low complexity" evidence="1">
    <location>
        <begin position="522"/>
        <end position="545"/>
    </location>
</feature>
<gene>
    <name evidence="2" type="ORF">D9756_002982</name>
</gene>
<feature type="region of interest" description="Disordered" evidence="1">
    <location>
        <begin position="590"/>
        <end position="624"/>
    </location>
</feature>
<feature type="compositionally biased region" description="Gly residues" evidence="1">
    <location>
        <begin position="605"/>
        <end position="623"/>
    </location>
</feature>
<accession>A0A8H5LIV6</accession>
<dbReference type="OrthoDB" id="2507647at2759"/>
<dbReference type="EMBL" id="JAACJO010000004">
    <property type="protein sequence ID" value="KAF5359150.1"/>
    <property type="molecule type" value="Genomic_DNA"/>
</dbReference>
<comment type="caution">
    <text evidence="2">The sequence shown here is derived from an EMBL/GenBank/DDBJ whole genome shotgun (WGS) entry which is preliminary data.</text>
</comment>
<dbReference type="AlphaFoldDB" id="A0A8H5LIV6"/>
<evidence type="ECO:0000256" key="1">
    <source>
        <dbReference type="SAM" id="MobiDB-lite"/>
    </source>
</evidence>
<evidence type="ECO:0000313" key="3">
    <source>
        <dbReference type="Proteomes" id="UP000559027"/>
    </source>
</evidence>
<feature type="region of interest" description="Disordered" evidence="1">
    <location>
        <begin position="1"/>
        <end position="61"/>
    </location>
</feature>
<keyword evidence="3" id="KW-1185">Reference proteome</keyword>
<organism evidence="2 3">
    <name type="scientific">Leucocoprinus leucothites</name>
    <dbReference type="NCBI Taxonomy" id="201217"/>
    <lineage>
        <taxon>Eukaryota</taxon>
        <taxon>Fungi</taxon>
        <taxon>Dikarya</taxon>
        <taxon>Basidiomycota</taxon>
        <taxon>Agaricomycotina</taxon>
        <taxon>Agaricomycetes</taxon>
        <taxon>Agaricomycetidae</taxon>
        <taxon>Agaricales</taxon>
        <taxon>Agaricineae</taxon>
        <taxon>Agaricaceae</taxon>
        <taxon>Leucocoprinus</taxon>
    </lineage>
</organism>
<reference evidence="2 3" key="1">
    <citation type="journal article" date="2020" name="ISME J.">
        <title>Uncovering the hidden diversity of litter-decomposition mechanisms in mushroom-forming fungi.</title>
        <authorList>
            <person name="Floudas D."/>
            <person name="Bentzer J."/>
            <person name="Ahren D."/>
            <person name="Johansson T."/>
            <person name="Persson P."/>
            <person name="Tunlid A."/>
        </authorList>
    </citation>
    <scope>NUCLEOTIDE SEQUENCE [LARGE SCALE GENOMIC DNA]</scope>
    <source>
        <strain evidence="2 3">CBS 146.42</strain>
    </source>
</reference>